<dbReference type="KEGG" id="amd:AMED_7206"/>
<dbReference type="GeneID" id="92874855"/>
<protein>
    <recommendedName>
        <fullName evidence="3">Catalytic LigB subunit of aromatic ring-opening dioxygenase</fullName>
    </recommendedName>
</protein>
<sequence length="233" mass="24793">MIVRAVTCPHPPLLLPGVTGGPVPEVEELRTACRAAVGELTGVDVVVAVGSAPETRIWPAEARSPRLFFAPGLEPVPSGAVLPLSLAVARELVEGVPVELHGVDAALPVEDCRGYGRLLAARPERIGLLVLADGSARRGPKAPGYEDSRARELDQLLEDALRAGDPEPFLKLEPDLADELLVGGRAAWQVLSGAWEGRTARAECHYSADPFGVWYPVFSWTPTARPPDPSPAR</sequence>
<proteinExistence type="predicted"/>
<dbReference type="eggNOG" id="COG3885">
    <property type="taxonomic scope" value="Bacteria"/>
</dbReference>
<accession>A0A0H3DFP0</accession>
<dbReference type="Gene3D" id="3.40.830.10">
    <property type="entry name" value="LigB-like"/>
    <property type="match status" value="1"/>
</dbReference>
<gene>
    <name evidence="1" type="ordered locus">AMED_7206</name>
</gene>
<organism evidence="1 2">
    <name type="scientific">Amycolatopsis mediterranei (strain U-32)</name>
    <dbReference type="NCBI Taxonomy" id="749927"/>
    <lineage>
        <taxon>Bacteria</taxon>
        <taxon>Bacillati</taxon>
        <taxon>Actinomycetota</taxon>
        <taxon>Actinomycetes</taxon>
        <taxon>Pseudonocardiales</taxon>
        <taxon>Pseudonocardiaceae</taxon>
        <taxon>Amycolatopsis</taxon>
    </lineage>
</organism>
<dbReference type="EMBL" id="CP002000">
    <property type="protein sequence ID" value="ADJ48923.1"/>
    <property type="molecule type" value="Genomic_DNA"/>
</dbReference>
<evidence type="ECO:0008006" key="3">
    <source>
        <dbReference type="Google" id="ProtNLM"/>
    </source>
</evidence>
<dbReference type="Proteomes" id="UP000000328">
    <property type="component" value="Chromosome"/>
</dbReference>
<dbReference type="PATRIC" id="fig|749927.5.peg.7492"/>
<reference evidence="1 2" key="1">
    <citation type="journal article" date="2010" name="Cell Res.">
        <title>Complete genome sequence of the rifamycin SV-producing Amycolatopsis mediterranei U32 revealed its genetic characteristics in phylogeny and metabolism.</title>
        <authorList>
            <person name="Zhao W."/>
            <person name="Zhong Y."/>
            <person name="Yuan H."/>
            <person name="Wang J."/>
            <person name="Zheng H."/>
            <person name="Wang Y."/>
            <person name="Cen X."/>
            <person name="Xu F."/>
            <person name="Bai J."/>
            <person name="Han X."/>
            <person name="Lu G."/>
            <person name="Zhu Y."/>
            <person name="Shao Z."/>
            <person name="Yan H."/>
            <person name="Li C."/>
            <person name="Peng N."/>
            <person name="Zhang Z."/>
            <person name="Zhang Y."/>
            <person name="Lin W."/>
            <person name="Fan Y."/>
            <person name="Qin Z."/>
            <person name="Hu Y."/>
            <person name="Zhu B."/>
            <person name="Wang S."/>
            <person name="Ding X."/>
            <person name="Zhao G.P."/>
        </authorList>
    </citation>
    <scope>NUCLEOTIDE SEQUENCE [LARGE SCALE GENOMIC DNA]</scope>
    <source>
        <strain evidence="2">U-32</strain>
    </source>
</reference>
<evidence type="ECO:0000313" key="1">
    <source>
        <dbReference type="EMBL" id="ADJ48923.1"/>
    </source>
</evidence>
<name>A0A0H3DFP0_AMYMU</name>
<dbReference type="SUPFAM" id="SSF53213">
    <property type="entry name" value="LigB-like"/>
    <property type="match status" value="1"/>
</dbReference>
<dbReference type="OrthoDB" id="4543339at2"/>
<dbReference type="RefSeq" id="WP_013228968.1">
    <property type="nucleotide sequence ID" value="NC_014318.1"/>
</dbReference>
<dbReference type="AlphaFoldDB" id="A0A0H3DFP0"/>
<dbReference type="HOGENOM" id="CLU_090899_0_0_11"/>
<evidence type="ECO:0000313" key="2">
    <source>
        <dbReference type="Proteomes" id="UP000000328"/>
    </source>
</evidence>